<comment type="similarity">
    <text evidence="2 11">Belongs to the sodium:solute symporter (SSF) (TC 2.A.21) family.</text>
</comment>
<protein>
    <submittedName>
        <fullName evidence="13">Sodium:solute symporter</fullName>
    </submittedName>
</protein>
<keyword evidence="9 12" id="KW-0472">Membrane</keyword>
<evidence type="ECO:0000313" key="13">
    <source>
        <dbReference type="EMBL" id="MDM7861521.1"/>
    </source>
</evidence>
<organism evidence="13 14">
    <name type="scientific">Alteromonas arenosi</name>
    <dbReference type="NCBI Taxonomy" id="3055817"/>
    <lineage>
        <taxon>Bacteria</taxon>
        <taxon>Pseudomonadati</taxon>
        <taxon>Pseudomonadota</taxon>
        <taxon>Gammaproteobacteria</taxon>
        <taxon>Alteromonadales</taxon>
        <taxon>Alteromonadaceae</taxon>
        <taxon>Alteromonas/Salinimonas group</taxon>
        <taxon>Alteromonas</taxon>
    </lineage>
</organism>
<sequence length="523" mass="57346">MLDHYSTLDVIVFGGYICLLIVSGFYINRTAKDGKDFFLASQRMPIWVVAISVLATSQSAATFLGGPEQGYRGDLTYLASNIGAVIAAFFVAYILIPRFYAANVFTVYELLQQRFGAQAKQRAGAIYLAGRFLASGSRLYMAAIAIALILFGDIAASSVLASVLLIATVGLLYTVYGGVRSVIYSDVLQCLVYVSAAIAVVIWLCWQIPSDWQGVLHALQYPLDGSTSKLRLFNWQLDFAPIGVFSMASVLTGFVLLNIAAFGLDQDMTQRVLTCKTAAHGAKAMLMSVVLVIPVMLIFLFIGLLLYVFYQRPDVMSASHALDATPAFAGESVTVFMYFVLTEMPAGLKAWVTIGIIAAALSTLNSGLNSMASVMVKDFIEPYLTRRTSPLNPRREVRLGRVMMTVTAVILAAVAGLCYYWQQYTDMPLLQFALSVMVFSYSGLLGVYFTLLFTERGSLMSMTLALIVGFSVPLLLQPYMQNLWKEWLPQLALGFTWQLLLGTLFSMAVCMCGKPTNKVQLDV</sequence>
<evidence type="ECO:0000256" key="3">
    <source>
        <dbReference type="ARBA" id="ARBA00022448"/>
    </source>
</evidence>
<evidence type="ECO:0000256" key="7">
    <source>
        <dbReference type="ARBA" id="ARBA00023053"/>
    </source>
</evidence>
<dbReference type="InterPro" id="IPR038377">
    <property type="entry name" value="Na/Glc_symporter_sf"/>
</dbReference>
<evidence type="ECO:0000256" key="11">
    <source>
        <dbReference type="RuleBase" id="RU362091"/>
    </source>
</evidence>
<name>A0ABT7SZ98_9ALTE</name>
<dbReference type="RefSeq" id="WP_289366106.1">
    <property type="nucleotide sequence ID" value="NZ_JAUCBP010000011.1"/>
</dbReference>
<dbReference type="PANTHER" id="PTHR42985">
    <property type="entry name" value="SODIUM-COUPLED MONOCARBOXYLATE TRANSPORTER"/>
    <property type="match status" value="1"/>
</dbReference>
<dbReference type="InterPro" id="IPR051163">
    <property type="entry name" value="Sodium:Solute_Symporter_SSF"/>
</dbReference>
<feature type="transmembrane region" description="Helical" evidence="12">
    <location>
        <begin position="402"/>
        <end position="422"/>
    </location>
</feature>
<evidence type="ECO:0000256" key="6">
    <source>
        <dbReference type="ARBA" id="ARBA00022989"/>
    </source>
</evidence>
<dbReference type="PANTHER" id="PTHR42985:SF47">
    <property type="entry name" value="INTEGRAL MEMBRANE TRANSPORT PROTEIN"/>
    <property type="match status" value="1"/>
</dbReference>
<feature type="transmembrane region" description="Helical" evidence="12">
    <location>
        <begin position="46"/>
        <end position="64"/>
    </location>
</feature>
<feature type="transmembrane region" description="Helical" evidence="12">
    <location>
        <begin position="348"/>
        <end position="368"/>
    </location>
</feature>
<feature type="transmembrane region" description="Helical" evidence="12">
    <location>
        <begin position="132"/>
        <end position="152"/>
    </location>
</feature>
<keyword evidence="4" id="KW-1003">Cell membrane</keyword>
<keyword evidence="6 12" id="KW-1133">Transmembrane helix</keyword>
<feature type="transmembrane region" description="Helical" evidence="12">
    <location>
        <begin position="459"/>
        <end position="479"/>
    </location>
</feature>
<evidence type="ECO:0000256" key="8">
    <source>
        <dbReference type="ARBA" id="ARBA00023065"/>
    </source>
</evidence>
<feature type="transmembrane region" description="Helical" evidence="12">
    <location>
        <begin position="158"/>
        <end position="179"/>
    </location>
</feature>
<feature type="transmembrane region" description="Helical" evidence="12">
    <location>
        <begin position="191"/>
        <end position="209"/>
    </location>
</feature>
<evidence type="ECO:0000256" key="10">
    <source>
        <dbReference type="ARBA" id="ARBA00023201"/>
    </source>
</evidence>
<dbReference type="Proteomes" id="UP001234343">
    <property type="component" value="Unassembled WGS sequence"/>
</dbReference>
<accession>A0ABT7SZ98</accession>
<feature type="transmembrane region" description="Helical" evidence="12">
    <location>
        <begin position="239"/>
        <end position="264"/>
    </location>
</feature>
<comment type="subcellular location">
    <subcellularLocation>
        <location evidence="1">Cell membrane</location>
        <topology evidence="1">Multi-pass membrane protein</topology>
    </subcellularLocation>
</comment>
<feature type="transmembrane region" description="Helical" evidence="12">
    <location>
        <begin position="428"/>
        <end position="452"/>
    </location>
</feature>
<feature type="transmembrane region" description="Helical" evidence="12">
    <location>
        <begin position="285"/>
        <end position="310"/>
    </location>
</feature>
<dbReference type="EMBL" id="JAUCBP010000011">
    <property type="protein sequence ID" value="MDM7861521.1"/>
    <property type="molecule type" value="Genomic_DNA"/>
</dbReference>
<dbReference type="CDD" id="cd11493">
    <property type="entry name" value="SLC5sbd_NIS-like_u1"/>
    <property type="match status" value="1"/>
</dbReference>
<dbReference type="Gene3D" id="1.20.1730.10">
    <property type="entry name" value="Sodium/glucose cotransporter"/>
    <property type="match status" value="1"/>
</dbReference>
<dbReference type="Pfam" id="PF00474">
    <property type="entry name" value="SSF"/>
    <property type="match status" value="1"/>
</dbReference>
<dbReference type="PROSITE" id="PS50283">
    <property type="entry name" value="NA_SOLUT_SYMP_3"/>
    <property type="match status" value="1"/>
</dbReference>
<evidence type="ECO:0000256" key="9">
    <source>
        <dbReference type="ARBA" id="ARBA00023136"/>
    </source>
</evidence>
<keyword evidence="5 12" id="KW-0812">Transmembrane</keyword>
<evidence type="ECO:0000313" key="14">
    <source>
        <dbReference type="Proteomes" id="UP001234343"/>
    </source>
</evidence>
<keyword evidence="7" id="KW-0915">Sodium</keyword>
<dbReference type="InterPro" id="IPR001734">
    <property type="entry name" value="Na/solute_symporter"/>
</dbReference>
<evidence type="ECO:0000256" key="2">
    <source>
        <dbReference type="ARBA" id="ARBA00006434"/>
    </source>
</evidence>
<feature type="transmembrane region" description="Helical" evidence="12">
    <location>
        <begin position="6"/>
        <end position="26"/>
    </location>
</feature>
<reference evidence="13 14" key="1">
    <citation type="submission" date="2023-06" db="EMBL/GenBank/DDBJ databases">
        <title>Alteromonas sp. ASW11-36 isolated from intertidal sand.</title>
        <authorList>
            <person name="Li Y."/>
        </authorList>
    </citation>
    <scope>NUCLEOTIDE SEQUENCE [LARGE SCALE GENOMIC DNA]</scope>
    <source>
        <strain evidence="13 14">ASW11-36</strain>
    </source>
</reference>
<gene>
    <name evidence="13" type="ORF">QTP81_13040</name>
</gene>
<evidence type="ECO:0000256" key="1">
    <source>
        <dbReference type="ARBA" id="ARBA00004651"/>
    </source>
</evidence>
<evidence type="ECO:0000256" key="4">
    <source>
        <dbReference type="ARBA" id="ARBA00022475"/>
    </source>
</evidence>
<comment type="caution">
    <text evidence="13">The sequence shown here is derived from an EMBL/GenBank/DDBJ whole genome shotgun (WGS) entry which is preliminary data.</text>
</comment>
<proteinExistence type="inferred from homology"/>
<evidence type="ECO:0000256" key="5">
    <source>
        <dbReference type="ARBA" id="ARBA00022692"/>
    </source>
</evidence>
<keyword evidence="8" id="KW-0406">Ion transport</keyword>
<keyword evidence="14" id="KW-1185">Reference proteome</keyword>
<keyword evidence="10" id="KW-0739">Sodium transport</keyword>
<feature type="transmembrane region" description="Helical" evidence="12">
    <location>
        <begin position="84"/>
        <end position="111"/>
    </location>
</feature>
<evidence type="ECO:0000256" key="12">
    <source>
        <dbReference type="SAM" id="Phobius"/>
    </source>
</evidence>
<feature type="transmembrane region" description="Helical" evidence="12">
    <location>
        <begin position="491"/>
        <end position="512"/>
    </location>
</feature>
<keyword evidence="3" id="KW-0813">Transport</keyword>